<name>A0A9P6AJI2_9AGAM</name>
<feature type="region of interest" description="Disordered" evidence="1">
    <location>
        <begin position="293"/>
        <end position="324"/>
    </location>
</feature>
<evidence type="ECO:0000256" key="1">
    <source>
        <dbReference type="SAM" id="MobiDB-lite"/>
    </source>
</evidence>
<feature type="compositionally biased region" description="Low complexity" evidence="1">
    <location>
        <begin position="531"/>
        <end position="542"/>
    </location>
</feature>
<dbReference type="GO" id="GO:0035838">
    <property type="term" value="C:growing cell tip"/>
    <property type="evidence" value="ECO:0007669"/>
    <property type="project" value="TreeGrafter"/>
</dbReference>
<dbReference type="InterPro" id="IPR009571">
    <property type="entry name" value="SUR7/Rim9-like_fungi"/>
</dbReference>
<dbReference type="InterPro" id="IPR051380">
    <property type="entry name" value="pH-response_reg_palI/RIM9"/>
</dbReference>
<feature type="transmembrane region" description="Helical" evidence="2">
    <location>
        <begin position="12"/>
        <end position="31"/>
    </location>
</feature>
<feature type="region of interest" description="Disordered" evidence="1">
    <location>
        <begin position="475"/>
        <end position="649"/>
    </location>
</feature>
<feature type="compositionally biased region" description="Polar residues" evidence="1">
    <location>
        <begin position="512"/>
        <end position="527"/>
    </location>
</feature>
<dbReference type="PANTHER" id="PTHR28013">
    <property type="entry name" value="PROTEIN DCV1-RELATED"/>
    <property type="match status" value="1"/>
</dbReference>
<dbReference type="GO" id="GO:0032153">
    <property type="term" value="C:cell division site"/>
    <property type="evidence" value="ECO:0007669"/>
    <property type="project" value="TreeGrafter"/>
</dbReference>
<dbReference type="AlphaFoldDB" id="A0A9P6AJI2"/>
<feature type="transmembrane region" description="Helical" evidence="2">
    <location>
        <begin position="97"/>
        <end position="124"/>
    </location>
</feature>
<keyword evidence="2" id="KW-0472">Membrane</keyword>
<evidence type="ECO:0008006" key="5">
    <source>
        <dbReference type="Google" id="ProtNLM"/>
    </source>
</evidence>
<evidence type="ECO:0000313" key="4">
    <source>
        <dbReference type="Proteomes" id="UP000886523"/>
    </source>
</evidence>
<dbReference type="GO" id="GO:0005886">
    <property type="term" value="C:plasma membrane"/>
    <property type="evidence" value="ECO:0007669"/>
    <property type="project" value="InterPro"/>
</dbReference>
<feature type="transmembrane region" description="Helical" evidence="2">
    <location>
        <begin position="136"/>
        <end position="158"/>
    </location>
</feature>
<gene>
    <name evidence="3" type="ORF">BS47DRAFT_361760</name>
</gene>
<protein>
    <recommendedName>
        <fullName evidence="5">Pali-domain-containing protein</fullName>
    </recommendedName>
</protein>
<feature type="compositionally biased region" description="Low complexity" evidence="1">
    <location>
        <begin position="497"/>
        <end position="506"/>
    </location>
</feature>
<feature type="compositionally biased region" description="Low complexity" evidence="1">
    <location>
        <begin position="550"/>
        <end position="572"/>
    </location>
</feature>
<feature type="compositionally biased region" description="Polar residues" evidence="1">
    <location>
        <begin position="586"/>
        <end position="597"/>
    </location>
</feature>
<feature type="region of interest" description="Disordered" evidence="1">
    <location>
        <begin position="358"/>
        <end position="463"/>
    </location>
</feature>
<keyword evidence="2" id="KW-1133">Transmembrane helix</keyword>
<keyword evidence="2" id="KW-0812">Transmembrane</keyword>
<dbReference type="Pfam" id="PF06687">
    <property type="entry name" value="SUR7"/>
    <property type="match status" value="1"/>
</dbReference>
<dbReference type="Proteomes" id="UP000886523">
    <property type="component" value="Unassembled WGS sequence"/>
</dbReference>
<feature type="compositionally biased region" description="Low complexity" evidence="1">
    <location>
        <begin position="401"/>
        <end position="412"/>
    </location>
</feature>
<feature type="compositionally biased region" description="Gly residues" evidence="1">
    <location>
        <begin position="311"/>
        <end position="324"/>
    </location>
</feature>
<feature type="compositionally biased region" description="Polar residues" evidence="1">
    <location>
        <begin position="436"/>
        <end position="445"/>
    </location>
</feature>
<evidence type="ECO:0000256" key="2">
    <source>
        <dbReference type="SAM" id="Phobius"/>
    </source>
</evidence>
<feature type="transmembrane region" description="Helical" evidence="2">
    <location>
        <begin position="170"/>
        <end position="194"/>
    </location>
</feature>
<dbReference type="OrthoDB" id="3365245at2759"/>
<comment type="caution">
    <text evidence="3">The sequence shown here is derived from an EMBL/GenBank/DDBJ whole genome shotgun (WGS) entry which is preliminary data.</text>
</comment>
<organism evidence="3 4">
    <name type="scientific">Hydnum rufescens UP504</name>
    <dbReference type="NCBI Taxonomy" id="1448309"/>
    <lineage>
        <taxon>Eukaryota</taxon>
        <taxon>Fungi</taxon>
        <taxon>Dikarya</taxon>
        <taxon>Basidiomycota</taxon>
        <taxon>Agaricomycotina</taxon>
        <taxon>Agaricomycetes</taxon>
        <taxon>Cantharellales</taxon>
        <taxon>Hydnaceae</taxon>
        <taxon>Hydnum</taxon>
    </lineage>
</organism>
<proteinExistence type="predicted"/>
<accession>A0A9P6AJI2</accession>
<evidence type="ECO:0000313" key="3">
    <source>
        <dbReference type="EMBL" id="KAF9506990.1"/>
    </source>
</evidence>
<dbReference type="EMBL" id="MU129093">
    <property type="protein sequence ID" value="KAF9506990.1"/>
    <property type="molecule type" value="Genomic_DNA"/>
</dbReference>
<keyword evidence="4" id="KW-1185">Reference proteome</keyword>
<dbReference type="PANTHER" id="PTHR28013:SF4">
    <property type="entry name" value="MARVEL DOMAIN-CONTAINING PROTEIN"/>
    <property type="match status" value="1"/>
</dbReference>
<reference evidence="3" key="1">
    <citation type="journal article" date="2020" name="Nat. Commun.">
        <title>Large-scale genome sequencing of mycorrhizal fungi provides insights into the early evolution of symbiotic traits.</title>
        <authorList>
            <person name="Miyauchi S."/>
            <person name="Kiss E."/>
            <person name="Kuo A."/>
            <person name="Drula E."/>
            <person name="Kohler A."/>
            <person name="Sanchez-Garcia M."/>
            <person name="Morin E."/>
            <person name="Andreopoulos B."/>
            <person name="Barry K.W."/>
            <person name="Bonito G."/>
            <person name="Buee M."/>
            <person name="Carver A."/>
            <person name="Chen C."/>
            <person name="Cichocki N."/>
            <person name="Clum A."/>
            <person name="Culley D."/>
            <person name="Crous P.W."/>
            <person name="Fauchery L."/>
            <person name="Girlanda M."/>
            <person name="Hayes R.D."/>
            <person name="Keri Z."/>
            <person name="LaButti K."/>
            <person name="Lipzen A."/>
            <person name="Lombard V."/>
            <person name="Magnuson J."/>
            <person name="Maillard F."/>
            <person name="Murat C."/>
            <person name="Nolan M."/>
            <person name="Ohm R.A."/>
            <person name="Pangilinan J."/>
            <person name="Pereira M.F."/>
            <person name="Perotto S."/>
            <person name="Peter M."/>
            <person name="Pfister S."/>
            <person name="Riley R."/>
            <person name="Sitrit Y."/>
            <person name="Stielow J.B."/>
            <person name="Szollosi G."/>
            <person name="Zifcakova L."/>
            <person name="Stursova M."/>
            <person name="Spatafora J.W."/>
            <person name="Tedersoo L."/>
            <person name="Vaario L.M."/>
            <person name="Yamada A."/>
            <person name="Yan M."/>
            <person name="Wang P."/>
            <person name="Xu J."/>
            <person name="Bruns T."/>
            <person name="Baldrian P."/>
            <person name="Vilgalys R."/>
            <person name="Dunand C."/>
            <person name="Henrissat B."/>
            <person name="Grigoriev I.V."/>
            <person name="Hibbett D."/>
            <person name="Nagy L.G."/>
            <person name="Martin F.M."/>
        </authorList>
    </citation>
    <scope>NUCLEOTIDE SEQUENCE</scope>
    <source>
        <strain evidence="3">UP504</strain>
    </source>
</reference>
<sequence length="649" mass="69425">MGILRPATPGFLTTLAATILLIVVSFCVPYFKSIYFLKASLATSGVSGSITLGTLGYCFELSGNTTCSKPRVGYEFDPNALLGNDTRIQIPQVVVKWLTYALVLHLVAMGLAAISACFGLLAHVREMSMSCFSSCISGFAAVIALLAFIFDIAFFFVVKSRINHVQGGRATIGNAIWLTLAAWILLFFSGWVFALGRCCISNRSRKGKHEGEPEQGVNPNSAYAETMRLNAVKAEADRKAQQLAGTYEVGLPAHEEYERQPLRSDPQYMEEEHSPYVDIPAQTAEHAVGDVRRQPSGYTIGPGHGRQPTAPGGGPYPGGYVRGPPGGRAVDGLYGTAPVRDAPLAELTAIGATNLPAHHQRRSGSETAQTHPPQPLSYPNVNDAAYGNQPRHRRPSTSETGQGYHPQQPPYQDVHYNPYGNQPRHRGPSGAETGQGYPQPQSYQDTGLPYGAQPSSHAPAYDPYAPATAYANAVPAGQPQYPSSNRPADTYVAPYGSPSTVSSQPSSHRRNNTLTPPEYDSSTQSRSPAEGSGSSYFHGGSSTRLHHPQSHSSIRTSSSGPSSGLSPLSTIPSPMPPGPAYGGVTSPVSPGNRQTQAVRGPRDDGANPLRRGPVTHNLGFGRRAEDEQTVISEAPPRYDALDPVNLENR</sequence>